<dbReference type="SMART" id="SM00338">
    <property type="entry name" value="BRLZ"/>
    <property type="match status" value="1"/>
</dbReference>
<keyword evidence="2" id="KW-0805">Transcription regulation</keyword>
<dbReference type="Gene3D" id="1.20.5.170">
    <property type="match status" value="1"/>
</dbReference>
<sequence>MKRSPSELALEELFSSTDDHTKITHQIFGGPSDHLFPDQLHFHFKNWEIPNEFSKSISLAADKVSVIDSQSSICVDSPMSGNYPTAVGASSGSSHDQQTDDDDLEIEDEQATDNPMDIKRIKRMVSNRESARRSRRRKQAQLTELEQQAEQLRRENASLFKQLNEASQQFKDATTNNRVLQSNVEALRAKVKLAEDMVARGSLTSSLSHLLQNYLNVPGQDYMSNNNINCPVSPLVSVRRGDDNSPYSGVSADSSIGVDQTADQPFNGIVSNGGIWTWDSHVPPK</sequence>
<reference evidence="9" key="1">
    <citation type="journal article" date="2024" name="IScience">
        <title>Strigolactones Initiate the Formation of Haustorium-like Structures in Castilleja.</title>
        <authorList>
            <person name="Buerger M."/>
            <person name="Peterson D."/>
            <person name="Chory J."/>
        </authorList>
    </citation>
    <scope>NUCLEOTIDE SEQUENCE [LARGE SCALE GENOMIC DNA]</scope>
</reference>
<dbReference type="PROSITE" id="PS00036">
    <property type="entry name" value="BZIP_BASIC"/>
    <property type="match status" value="1"/>
</dbReference>
<comment type="subcellular location">
    <subcellularLocation>
        <location evidence="1">Nucleus</location>
    </subcellularLocation>
</comment>
<accession>A0ABD3E9L9</accession>
<gene>
    <name evidence="8" type="ORF">CASFOL_007385</name>
</gene>
<dbReference type="FunFam" id="1.20.5.170:FF:000020">
    <property type="entry name" value="BZIP transcription factor"/>
    <property type="match status" value="1"/>
</dbReference>
<dbReference type="EMBL" id="JAVIJP010000007">
    <property type="protein sequence ID" value="KAL3650982.1"/>
    <property type="molecule type" value="Genomic_DNA"/>
</dbReference>
<dbReference type="InterPro" id="IPR044168">
    <property type="entry name" value="RISBZ3/4/5"/>
</dbReference>
<dbReference type="GO" id="GO:0005634">
    <property type="term" value="C:nucleus"/>
    <property type="evidence" value="ECO:0007669"/>
    <property type="project" value="UniProtKB-SubCell"/>
</dbReference>
<dbReference type="CDD" id="cd14702">
    <property type="entry name" value="bZIP_plant_GBF1"/>
    <property type="match status" value="1"/>
</dbReference>
<evidence type="ECO:0000313" key="9">
    <source>
        <dbReference type="Proteomes" id="UP001632038"/>
    </source>
</evidence>
<comment type="caution">
    <text evidence="8">The sequence shown here is derived from an EMBL/GenBank/DDBJ whole genome shotgun (WGS) entry which is preliminary data.</text>
</comment>
<evidence type="ECO:0000256" key="5">
    <source>
        <dbReference type="ARBA" id="ARBA00023242"/>
    </source>
</evidence>
<evidence type="ECO:0000256" key="3">
    <source>
        <dbReference type="ARBA" id="ARBA00023125"/>
    </source>
</evidence>
<dbReference type="AlphaFoldDB" id="A0ABD3E9L9"/>
<feature type="region of interest" description="Disordered" evidence="6">
    <location>
        <begin position="84"/>
        <end position="144"/>
    </location>
</feature>
<evidence type="ECO:0000313" key="8">
    <source>
        <dbReference type="EMBL" id="KAL3650982.1"/>
    </source>
</evidence>
<evidence type="ECO:0000256" key="1">
    <source>
        <dbReference type="ARBA" id="ARBA00004123"/>
    </source>
</evidence>
<dbReference type="InterPro" id="IPR004827">
    <property type="entry name" value="bZIP"/>
</dbReference>
<keyword evidence="5" id="KW-0539">Nucleus</keyword>
<evidence type="ECO:0000259" key="7">
    <source>
        <dbReference type="PROSITE" id="PS50217"/>
    </source>
</evidence>
<keyword evidence="3" id="KW-0238">DNA-binding</keyword>
<evidence type="ECO:0000256" key="4">
    <source>
        <dbReference type="ARBA" id="ARBA00023163"/>
    </source>
</evidence>
<dbReference type="SUPFAM" id="SSF57959">
    <property type="entry name" value="Leucine zipper domain"/>
    <property type="match status" value="1"/>
</dbReference>
<protein>
    <recommendedName>
        <fullName evidence="7">BZIP domain-containing protein</fullName>
    </recommendedName>
</protein>
<dbReference type="GO" id="GO:0003677">
    <property type="term" value="F:DNA binding"/>
    <property type="evidence" value="ECO:0007669"/>
    <property type="project" value="UniProtKB-KW"/>
</dbReference>
<dbReference type="GO" id="GO:0046983">
    <property type="term" value="F:protein dimerization activity"/>
    <property type="evidence" value="ECO:0007669"/>
    <property type="project" value="UniProtKB-ARBA"/>
</dbReference>
<evidence type="ECO:0000256" key="6">
    <source>
        <dbReference type="SAM" id="MobiDB-lite"/>
    </source>
</evidence>
<name>A0ABD3E9L9_9LAMI</name>
<dbReference type="Proteomes" id="UP001632038">
    <property type="component" value="Unassembled WGS sequence"/>
</dbReference>
<proteinExistence type="predicted"/>
<feature type="compositionally biased region" description="Acidic residues" evidence="6">
    <location>
        <begin position="99"/>
        <end position="111"/>
    </location>
</feature>
<keyword evidence="4" id="KW-0804">Transcription</keyword>
<dbReference type="Pfam" id="PF00170">
    <property type="entry name" value="bZIP_1"/>
    <property type="match status" value="1"/>
</dbReference>
<feature type="domain" description="BZIP" evidence="7">
    <location>
        <begin position="117"/>
        <end position="180"/>
    </location>
</feature>
<dbReference type="PANTHER" id="PTHR47693">
    <property type="entry name" value="BZIP TRANSCRIPTION FACTOR RISBZ3-RELATED"/>
    <property type="match status" value="1"/>
</dbReference>
<feature type="compositionally biased region" description="Polar residues" evidence="6">
    <location>
        <begin position="84"/>
        <end position="96"/>
    </location>
</feature>
<evidence type="ECO:0000256" key="2">
    <source>
        <dbReference type="ARBA" id="ARBA00023015"/>
    </source>
</evidence>
<dbReference type="PANTHER" id="PTHR47693:SF1">
    <property type="entry name" value="BZIP TRANSCRIPTION FACTOR RISBZ3"/>
    <property type="match status" value="1"/>
</dbReference>
<dbReference type="InterPro" id="IPR045314">
    <property type="entry name" value="bZIP_plant_GBF1"/>
</dbReference>
<dbReference type="InterPro" id="IPR046347">
    <property type="entry name" value="bZIP_sf"/>
</dbReference>
<organism evidence="8 9">
    <name type="scientific">Castilleja foliolosa</name>
    <dbReference type="NCBI Taxonomy" id="1961234"/>
    <lineage>
        <taxon>Eukaryota</taxon>
        <taxon>Viridiplantae</taxon>
        <taxon>Streptophyta</taxon>
        <taxon>Embryophyta</taxon>
        <taxon>Tracheophyta</taxon>
        <taxon>Spermatophyta</taxon>
        <taxon>Magnoliopsida</taxon>
        <taxon>eudicotyledons</taxon>
        <taxon>Gunneridae</taxon>
        <taxon>Pentapetalae</taxon>
        <taxon>asterids</taxon>
        <taxon>lamiids</taxon>
        <taxon>Lamiales</taxon>
        <taxon>Orobanchaceae</taxon>
        <taxon>Pedicularideae</taxon>
        <taxon>Castillejinae</taxon>
        <taxon>Castilleja</taxon>
    </lineage>
</organism>
<dbReference type="PROSITE" id="PS50217">
    <property type="entry name" value="BZIP"/>
    <property type="match status" value="1"/>
</dbReference>
<keyword evidence="9" id="KW-1185">Reference proteome</keyword>